<evidence type="ECO:0000259" key="1">
    <source>
        <dbReference type="Pfam" id="PF01926"/>
    </source>
</evidence>
<protein>
    <submittedName>
        <fullName evidence="2">GTPase ObgE</fullName>
    </submittedName>
</protein>
<dbReference type="Gene3D" id="3.40.50.300">
    <property type="entry name" value="P-loop containing nucleotide triphosphate hydrolases"/>
    <property type="match status" value="1"/>
</dbReference>
<dbReference type="STRING" id="520767.ATZ99_19060"/>
<sequence length="218" mass="24714">MRIRIYKNASDVEGGDILKQLTIVGKPNVGKTLFLINFAEFLGIKELEFEVSALDGLKMIKRYPIKKAIEELVDNNIHKTRQIYSIVINVPLNKGKKSVKFFDTVGFIDNIHPEQDIRKGISYTLQLIQQTDIILHIIDTSAVDKNLPNSLSEIDFTIAKFAEIKKGYCILANKIDLPEGKENFEKLKLLFKGNLVIPISAKYKKGFKEVKSFVISSI</sequence>
<dbReference type="AlphaFoldDB" id="A0A161Q9P4"/>
<reference evidence="2 3" key="1">
    <citation type="submission" date="2015-12" db="EMBL/GenBank/DDBJ databases">
        <title>Draft genome of Thermovenabulum gondwanense isolated from a red thermophilic microbial mat colonisisng an outflow channel of a bore well.</title>
        <authorList>
            <person name="Patel B.K."/>
        </authorList>
    </citation>
    <scope>NUCLEOTIDE SEQUENCE [LARGE SCALE GENOMIC DNA]</scope>
    <source>
        <strain evidence="2 3">R270</strain>
    </source>
</reference>
<evidence type="ECO:0000313" key="2">
    <source>
        <dbReference type="EMBL" id="KYO64478.1"/>
    </source>
</evidence>
<evidence type="ECO:0000313" key="3">
    <source>
        <dbReference type="Proteomes" id="UP000075737"/>
    </source>
</evidence>
<dbReference type="InterPro" id="IPR027417">
    <property type="entry name" value="P-loop_NTPase"/>
</dbReference>
<dbReference type="InterPro" id="IPR006073">
    <property type="entry name" value="GTP-bd"/>
</dbReference>
<dbReference type="SUPFAM" id="SSF52540">
    <property type="entry name" value="P-loop containing nucleoside triphosphate hydrolases"/>
    <property type="match status" value="1"/>
</dbReference>
<name>A0A161Q9P4_9FIRM</name>
<comment type="caution">
    <text evidence="2">The sequence shown here is derived from an EMBL/GenBank/DDBJ whole genome shotgun (WGS) entry which is preliminary data.</text>
</comment>
<dbReference type="Proteomes" id="UP000075737">
    <property type="component" value="Unassembled WGS sequence"/>
</dbReference>
<proteinExistence type="predicted"/>
<organism evidence="2 3">
    <name type="scientific">Thermovenabulum gondwanense</name>
    <dbReference type="NCBI Taxonomy" id="520767"/>
    <lineage>
        <taxon>Bacteria</taxon>
        <taxon>Bacillati</taxon>
        <taxon>Bacillota</taxon>
        <taxon>Clostridia</taxon>
        <taxon>Thermosediminibacterales</taxon>
        <taxon>Thermosediminibacteraceae</taxon>
        <taxon>Thermovenabulum</taxon>
    </lineage>
</organism>
<dbReference type="GO" id="GO:0005525">
    <property type="term" value="F:GTP binding"/>
    <property type="evidence" value="ECO:0007669"/>
    <property type="project" value="InterPro"/>
</dbReference>
<dbReference type="Pfam" id="PF01926">
    <property type="entry name" value="MMR_HSR1"/>
    <property type="match status" value="1"/>
</dbReference>
<accession>A0A161Q9P4</accession>
<keyword evidence="3" id="KW-1185">Reference proteome</keyword>
<gene>
    <name evidence="2" type="primary">obg_2</name>
    <name evidence="2" type="ORF">ATZ99_19060</name>
</gene>
<feature type="domain" description="G" evidence="1">
    <location>
        <begin position="72"/>
        <end position="174"/>
    </location>
</feature>
<dbReference type="EMBL" id="LOHZ01000042">
    <property type="protein sequence ID" value="KYO64478.1"/>
    <property type="molecule type" value="Genomic_DNA"/>
</dbReference>